<name>A0A2T9ZDV4_9FUNG</name>
<evidence type="ECO:0000313" key="5">
    <source>
        <dbReference type="EMBL" id="PVV02730.1"/>
    </source>
</evidence>
<dbReference type="InterPro" id="IPR036396">
    <property type="entry name" value="Cyt_P450_sf"/>
</dbReference>
<sequence length="397" mass="46353">MIFYGFKDTSWSMLVLFIPLGFLFFKLLKFVSKWLILRQYRKNPFAVIIKNYERSADSNLLEYIEVFKKSEYVSKFIGSKTDLILGKPYLKLFCGLPESTLSQMKVYIKAFHKNWSNSTHFESQKLNRRLMPIISSNFETSIQKVEYIIHENLNKDFLSFLENGDTLIDIAIWQCYGENQEELAIPNDAFYTSIPTYFYLFVTLLGYAFSNFLVDISLSKQIFQKLENEQRMIMERHARMITIEQLDEMVYLDAALTESLRLGNNKMSIKEALCDIFLPNGVFIPKKSLVQFNTISHNRSASTFNGHPHEFIPERHPELGTKLDVTSKTNLVWGLGSSECPYRRYCAIVMKLFAATLIRSYKISQGNTNQDTTHEGYFLDYFVQHAKSSLYLKMRKI</sequence>
<keyword evidence="4" id="KW-0472">Membrane</keyword>
<evidence type="ECO:0000313" key="6">
    <source>
        <dbReference type="Proteomes" id="UP000245609"/>
    </source>
</evidence>
<dbReference type="AlphaFoldDB" id="A0A2T9ZDV4"/>
<evidence type="ECO:0000256" key="4">
    <source>
        <dbReference type="SAM" id="Phobius"/>
    </source>
</evidence>
<keyword evidence="4" id="KW-0812">Transmembrane</keyword>
<dbReference type="GO" id="GO:0020037">
    <property type="term" value="F:heme binding"/>
    <property type="evidence" value="ECO:0007669"/>
    <property type="project" value="InterPro"/>
</dbReference>
<protein>
    <recommendedName>
        <fullName evidence="7">Cytochrome P450</fullName>
    </recommendedName>
</protein>
<evidence type="ECO:0008006" key="7">
    <source>
        <dbReference type="Google" id="ProtNLM"/>
    </source>
</evidence>
<dbReference type="EMBL" id="MBFS01000349">
    <property type="protein sequence ID" value="PVV02730.1"/>
    <property type="molecule type" value="Genomic_DNA"/>
</dbReference>
<proteinExistence type="inferred from homology"/>
<dbReference type="Gene3D" id="1.10.630.10">
    <property type="entry name" value="Cytochrome P450"/>
    <property type="match status" value="1"/>
</dbReference>
<comment type="caution">
    <text evidence="5">The sequence shown here is derived from an EMBL/GenBank/DDBJ whole genome shotgun (WGS) entry which is preliminary data.</text>
</comment>
<dbReference type="Proteomes" id="UP000245609">
    <property type="component" value="Unassembled WGS sequence"/>
</dbReference>
<dbReference type="Pfam" id="PF00067">
    <property type="entry name" value="p450"/>
    <property type="match status" value="1"/>
</dbReference>
<dbReference type="PANTHER" id="PTHR46206">
    <property type="entry name" value="CYTOCHROME P450"/>
    <property type="match status" value="1"/>
</dbReference>
<accession>A0A2T9ZDV4</accession>
<organism evidence="5 6">
    <name type="scientific">Smittium megazygosporum</name>
    <dbReference type="NCBI Taxonomy" id="133381"/>
    <lineage>
        <taxon>Eukaryota</taxon>
        <taxon>Fungi</taxon>
        <taxon>Fungi incertae sedis</taxon>
        <taxon>Zoopagomycota</taxon>
        <taxon>Kickxellomycotina</taxon>
        <taxon>Harpellomycetes</taxon>
        <taxon>Harpellales</taxon>
        <taxon>Legeriomycetaceae</taxon>
        <taxon>Smittium</taxon>
    </lineage>
</organism>
<dbReference type="GO" id="GO:0005506">
    <property type="term" value="F:iron ion binding"/>
    <property type="evidence" value="ECO:0007669"/>
    <property type="project" value="InterPro"/>
</dbReference>
<comment type="cofactor">
    <cofactor evidence="1">
        <name>heme</name>
        <dbReference type="ChEBI" id="CHEBI:30413"/>
    </cofactor>
</comment>
<gene>
    <name evidence="5" type="ORF">BB560_002808</name>
</gene>
<keyword evidence="4" id="KW-1133">Transmembrane helix</keyword>
<feature type="transmembrane region" description="Helical" evidence="4">
    <location>
        <begin position="197"/>
        <end position="214"/>
    </location>
</feature>
<dbReference type="OrthoDB" id="1844152at2759"/>
<evidence type="ECO:0000256" key="1">
    <source>
        <dbReference type="ARBA" id="ARBA00001971"/>
    </source>
</evidence>
<dbReference type="InterPro" id="IPR001128">
    <property type="entry name" value="Cyt_P450"/>
</dbReference>
<evidence type="ECO:0000256" key="2">
    <source>
        <dbReference type="ARBA" id="ARBA00010617"/>
    </source>
</evidence>
<dbReference type="STRING" id="133381.A0A2T9ZDV4"/>
<keyword evidence="6" id="KW-1185">Reference proteome</keyword>
<dbReference type="SUPFAM" id="SSF48264">
    <property type="entry name" value="Cytochrome P450"/>
    <property type="match status" value="1"/>
</dbReference>
<evidence type="ECO:0000256" key="3">
    <source>
        <dbReference type="ARBA" id="ARBA00022723"/>
    </source>
</evidence>
<keyword evidence="3" id="KW-0479">Metal-binding</keyword>
<dbReference type="GO" id="GO:0004497">
    <property type="term" value="F:monooxygenase activity"/>
    <property type="evidence" value="ECO:0007669"/>
    <property type="project" value="InterPro"/>
</dbReference>
<reference evidence="5 6" key="1">
    <citation type="journal article" date="2018" name="MBio">
        <title>Comparative Genomics Reveals the Core Gene Toolbox for the Fungus-Insect Symbiosis.</title>
        <authorList>
            <person name="Wang Y."/>
            <person name="Stata M."/>
            <person name="Wang W."/>
            <person name="Stajich J.E."/>
            <person name="White M.M."/>
            <person name="Moncalvo J.M."/>
        </authorList>
    </citation>
    <scope>NUCLEOTIDE SEQUENCE [LARGE SCALE GENOMIC DNA]</scope>
    <source>
        <strain evidence="5 6">SC-DP-2</strain>
    </source>
</reference>
<comment type="similarity">
    <text evidence="2">Belongs to the cytochrome P450 family.</text>
</comment>
<feature type="transmembrane region" description="Helical" evidence="4">
    <location>
        <begin position="12"/>
        <end position="32"/>
    </location>
</feature>
<dbReference type="GO" id="GO:0016705">
    <property type="term" value="F:oxidoreductase activity, acting on paired donors, with incorporation or reduction of molecular oxygen"/>
    <property type="evidence" value="ECO:0007669"/>
    <property type="project" value="InterPro"/>
</dbReference>